<dbReference type="Gene3D" id="1.25.40.10">
    <property type="entry name" value="Tetratricopeptide repeat domain"/>
    <property type="match status" value="1"/>
</dbReference>
<dbReference type="InterPro" id="IPR019734">
    <property type="entry name" value="TPR_rpt"/>
</dbReference>
<evidence type="ECO:0000313" key="4">
    <source>
        <dbReference type="Proteomes" id="UP000231932"/>
    </source>
</evidence>
<feature type="repeat" description="TPR" evidence="1">
    <location>
        <begin position="152"/>
        <end position="185"/>
    </location>
</feature>
<proteinExistence type="predicted"/>
<feature type="transmembrane region" description="Helical" evidence="2">
    <location>
        <begin position="30"/>
        <end position="51"/>
    </location>
</feature>
<keyword evidence="2" id="KW-1133">Transmembrane helix</keyword>
<dbReference type="AlphaFoldDB" id="A0A2K8N2S3"/>
<keyword evidence="4" id="KW-1185">Reference proteome</keyword>
<dbReference type="Proteomes" id="UP000231932">
    <property type="component" value="Chromosome"/>
</dbReference>
<dbReference type="Pfam" id="PF13432">
    <property type="entry name" value="TPR_16"/>
    <property type="match status" value="1"/>
</dbReference>
<evidence type="ECO:0000256" key="1">
    <source>
        <dbReference type="PROSITE-ProRule" id="PRU00339"/>
    </source>
</evidence>
<accession>A0A2K8N2S3</accession>
<reference evidence="4" key="1">
    <citation type="submission" date="2017-11" db="EMBL/GenBank/DDBJ databases">
        <title>Complete Genome Sequence of Kyrpidia sp. Strain EA-1, a thermophilic, hydrogen-oxidizing Bacterium, isolated from the Azores.</title>
        <authorList>
            <person name="Reiner J.E."/>
            <person name="Lapp C.J."/>
            <person name="Bunk B."/>
            <person name="Gescher J."/>
        </authorList>
    </citation>
    <scope>NUCLEOTIDE SEQUENCE [LARGE SCALE GENOMIC DNA]</scope>
    <source>
        <strain evidence="4">EA-1</strain>
    </source>
</reference>
<protein>
    <submittedName>
        <fullName evidence="3">Uncharacterized protein</fullName>
    </submittedName>
</protein>
<keyword evidence="1" id="KW-0802">TPR repeat</keyword>
<dbReference type="EMBL" id="CP024955">
    <property type="protein sequence ID" value="ATY83819.1"/>
    <property type="molecule type" value="Genomic_DNA"/>
</dbReference>
<gene>
    <name evidence="3" type="ORF">CVV65_01550</name>
</gene>
<dbReference type="InterPro" id="IPR011990">
    <property type="entry name" value="TPR-like_helical_dom_sf"/>
</dbReference>
<evidence type="ECO:0000313" key="3">
    <source>
        <dbReference type="EMBL" id="ATY83819.1"/>
    </source>
</evidence>
<dbReference type="SUPFAM" id="SSF81901">
    <property type="entry name" value="HCP-like"/>
    <property type="match status" value="1"/>
</dbReference>
<dbReference type="NCBIfam" id="NF047558">
    <property type="entry name" value="TPR_END_plus"/>
    <property type="match status" value="1"/>
</dbReference>
<keyword evidence="2" id="KW-0812">Transmembrane</keyword>
<dbReference type="RefSeq" id="WP_100666656.1">
    <property type="nucleotide sequence ID" value="NZ_CP024955.1"/>
</dbReference>
<evidence type="ECO:0000256" key="2">
    <source>
        <dbReference type="SAM" id="Phobius"/>
    </source>
</evidence>
<dbReference type="PROSITE" id="PS50005">
    <property type="entry name" value="TPR"/>
    <property type="match status" value="1"/>
</dbReference>
<dbReference type="KEGG" id="kyr:CVV65_01550"/>
<dbReference type="OrthoDB" id="182122at2"/>
<sequence>MRYLIVLAVLALLVVGLFFGHSADQQAAFLLTVVSASATLGGIAFALYGWYSSKEIPDLVEKRVQERMNEMEKRLEKRLLAQQEAMQKVIAAYGVTGDPDRKIALLRQALQVDPSVYNGYVALGYVYWYEKGDLVAAEECFRKDLEHHPDNYQAACDLAALYAEQQEWTAALSWMKEAVRIRPESAKDFDNDPRFDALRSNRREDYEKVLGR</sequence>
<name>A0A2K8N2S3_9BACL</name>
<keyword evidence="2" id="KW-0472">Membrane</keyword>
<organism evidence="3 4">
    <name type="scientific">Kyrpidia spormannii</name>
    <dbReference type="NCBI Taxonomy" id="2055160"/>
    <lineage>
        <taxon>Bacteria</taxon>
        <taxon>Bacillati</taxon>
        <taxon>Bacillota</taxon>
        <taxon>Bacilli</taxon>
        <taxon>Bacillales</taxon>
        <taxon>Alicyclobacillaceae</taxon>
        <taxon>Kyrpidia</taxon>
    </lineage>
</organism>